<dbReference type="EMBL" id="CM041550">
    <property type="protein sequence ID" value="KAI3355894.1"/>
    <property type="molecule type" value="Genomic_DNA"/>
</dbReference>
<gene>
    <name evidence="1" type="ORF">L3Q82_004442</name>
</gene>
<sequence length="93" mass="10437">MDYKKEKVRLFFELRDSPGLSIRDANIQVRTRRKWNVAQAVDMATERLKHQEIVGFTQPGRTGLRWGAPLTTSPPPSLQLQGSTGTGQIQMAA</sequence>
<accession>A0ACB8VK46</accession>
<organism evidence="1 2">
    <name type="scientific">Scortum barcoo</name>
    <name type="common">barcoo grunter</name>
    <dbReference type="NCBI Taxonomy" id="214431"/>
    <lineage>
        <taxon>Eukaryota</taxon>
        <taxon>Metazoa</taxon>
        <taxon>Chordata</taxon>
        <taxon>Craniata</taxon>
        <taxon>Vertebrata</taxon>
        <taxon>Euteleostomi</taxon>
        <taxon>Actinopterygii</taxon>
        <taxon>Neopterygii</taxon>
        <taxon>Teleostei</taxon>
        <taxon>Neoteleostei</taxon>
        <taxon>Acanthomorphata</taxon>
        <taxon>Eupercaria</taxon>
        <taxon>Centrarchiformes</taxon>
        <taxon>Terapontoidei</taxon>
        <taxon>Terapontidae</taxon>
        <taxon>Scortum</taxon>
    </lineage>
</organism>
<name>A0ACB8VK46_9TELE</name>
<keyword evidence="2" id="KW-1185">Reference proteome</keyword>
<evidence type="ECO:0000313" key="2">
    <source>
        <dbReference type="Proteomes" id="UP000831701"/>
    </source>
</evidence>
<dbReference type="Proteomes" id="UP000831701">
    <property type="component" value="Chromosome 20"/>
</dbReference>
<protein>
    <submittedName>
        <fullName evidence="1">Uncharacterized protein</fullName>
    </submittedName>
</protein>
<comment type="caution">
    <text evidence="1">The sequence shown here is derived from an EMBL/GenBank/DDBJ whole genome shotgun (WGS) entry which is preliminary data.</text>
</comment>
<evidence type="ECO:0000313" key="1">
    <source>
        <dbReference type="EMBL" id="KAI3355894.1"/>
    </source>
</evidence>
<reference evidence="1" key="1">
    <citation type="submission" date="2022-04" db="EMBL/GenBank/DDBJ databases">
        <title>Jade perch genome.</title>
        <authorList>
            <person name="Chao B."/>
        </authorList>
    </citation>
    <scope>NUCLEOTIDE SEQUENCE</scope>
    <source>
        <strain evidence="1">CB-2022</strain>
    </source>
</reference>
<proteinExistence type="predicted"/>